<keyword evidence="1" id="KW-0472">Membrane</keyword>
<feature type="transmembrane region" description="Helical" evidence="1">
    <location>
        <begin position="162"/>
        <end position="183"/>
    </location>
</feature>
<dbReference type="RefSeq" id="WP_285367867.1">
    <property type="nucleotide sequence ID" value="NZ_JASSQD010000001.1"/>
</dbReference>
<dbReference type="InterPro" id="IPR050879">
    <property type="entry name" value="Acyltransferase_3"/>
</dbReference>
<feature type="transmembrane region" description="Helical" evidence="1">
    <location>
        <begin position="21"/>
        <end position="42"/>
    </location>
</feature>
<accession>A0ABT7HBF6</accession>
<feature type="transmembrane region" description="Helical" evidence="1">
    <location>
        <begin position="190"/>
        <end position="209"/>
    </location>
</feature>
<dbReference type="PANTHER" id="PTHR23028">
    <property type="entry name" value="ACETYLTRANSFERASE"/>
    <property type="match status" value="1"/>
</dbReference>
<feature type="transmembrane region" description="Helical" evidence="1">
    <location>
        <begin position="301"/>
        <end position="321"/>
    </location>
</feature>
<keyword evidence="1" id="KW-0812">Transmembrane</keyword>
<name>A0ABT7HBF6_9GAMM</name>
<feature type="transmembrane region" description="Helical" evidence="1">
    <location>
        <begin position="54"/>
        <end position="73"/>
    </location>
</feature>
<feature type="transmembrane region" description="Helical" evidence="1">
    <location>
        <begin position="94"/>
        <end position="118"/>
    </location>
</feature>
<feature type="domain" description="Acyltransferase 3" evidence="2">
    <location>
        <begin position="17"/>
        <end position="352"/>
    </location>
</feature>
<protein>
    <submittedName>
        <fullName evidence="3">Acyltransferase</fullName>
        <ecNumber evidence="3">2.3.-.-</ecNumber>
    </submittedName>
</protein>
<dbReference type="EC" id="2.3.-.-" evidence="3"/>
<keyword evidence="3" id="KW-0808">Transferase</keyword>
<feature type="transmembrane region" description="Helical" evidence="1">
    <location>
        <begin position="342"/>
        <end position="363"/>
    </location>
</feature>
<reference evidence="3 4" key="1">
    <citation type="submission" date="2023-05" db="EMBL/GenBank/DDBJ databases">
        <title>Marinobacter albus sp. nov., a marine bacterium isolated from sand in a coastal intertidal zone of huludao.</title>
        <authorList>
            <person name="Deng T."/>
        </authorList>
    </citation>
    <scope>NUCLEOTIDE SEQUENCE [LARGE SCALE GENOMIC DNA]</scope>
    <source>
        <strain evidence="3 4">M216</strain>
    </source>
</reference>
<keyword evidence="3" id="KW-0012">Acyltransferase</keyword>
<dbReference type="Pfam" id="PF01757">
    <property type="entry name" value="Acyl_transf_3"/>
    <property type="match status" value="1"/>
</dbReference>
<evidence type="ECO:0000256" key="1">
    <source>
        <dbReference type="SAM" id="Phobius"/>
    </source>
</evidence>
<dbReference type="Proteomes" id="UP001223547">
    <property type="component" value="Unassembled WGS sequence"/>
</dbReference>
<sequence length="381" mass="43166">METATQAPHQTRSELSALTSLRGIAAILVMCHHFMFVLLLDIGRIIPSKLFYKSYLWVDLFFILSGFVLAYVYQNHFRAGVDGSTYRRFMQTRFARIYPLHLFVLLLFVGFESLQWLLSVLGAEGMNNLTEPFTSDQSADTLLTNVFLVQTLHWKAYWNQPAWSISAEWIIYFSLPFLMRWLLPVAHRSPAFLTGLALLPLAIIEWNFGDLGLEYAGWPMLVRCLSEAALGLMLFRCYQVGLFSDFASGRLLMPALAVNLVLLALPIPGVISVAGFMWLVLCAARLPGSEPHLLNHPALVYLGKISYSIYLVHWFIMDLVRESIVFFTGVPVSEALSFSEQLIVMAGLTLIVLGLSHLTYHLLEAPMRDRLKPRRIAYNPT</sequence>
<evidence type="ECO:0000313" key="4">
    <source>
        <dbReference type="Proteomes" id="UP001223547"/>
    </source>
</evidence>
<keyword evidence="4" id="KW-1185">Reference proteome</keyword>
<organism evidence="3 4">
    <name type="scientific">Marinobacter albus</name>
    <dbReference type="NCBI Taxonomy" id="3030833"/>
    <lineage>
        <taxon>Bacteria</taxon>
        <taxon>Pseudomonadati</taxon>
        <taxon>Pseudomonadota</taxon>
        <taxon>Gammaproteobacteria</taxon>
        <taxon>Pseudomonadales</taxon>
        <taxon>Marinobacteraceae</taxon>
        <taxon>Marinobacter</taxon>
    </lineage>
</organism>
<dbReference type="InterPro" id="IPR002656">
    <property type="entry name" value="Acyl_transf_3_dom"/>
</dbReference>
<dbReference type="EMBL" id="JASSQD010000001">
    <property type="protein sequence ID" value="MDK9557683.1"/>
    <property type="molecule type" value="Genomic_DNA"/>
</dbReference>
<feature type="transmembrane region" description="Helical" evidence="1">
    <location>
        <begin position="256"/>
        <end position="281"/>
    </location>
</feature>
<evidence type="ECO:0000313" key="3">
    <source>
        <dbReference type="EMBL" id="MDK9557683.1"/>
    </source>
</evidence>
<evidence type="ECO:0000259" key="2">
    <source>
        <dbReference type="Pfam" id="PF01757"/>
    </source>
</evidence>
<dbReference type="GO" id="GO:0016746">
    <property type="term" value="F:acyltransferase activity"/>
    <property type="evidence" value="ECO:0007669"/>
    <property type="project" value="UniProtKB-KW"/>
</dbReference>
<keyword evidence="1" id="KW-1133">Transmembrane helix</keyword>
<proteinExistence type="predicted"/>
<dbReference type="PANTHER" id="PTHR23028:SF53">
    <property type="entry name" value="ACYL_TRANSF_3 DOMAIN-CONTAINING PROTEIN"/>
    <property type="match status" value="1"/>
</dbReference>
<gene>
    <name evidence="3" type="ORF">QQF73_08615</name>
</gene>
<comment type="caution">
    <text evidence="3">The sequence shown here is derived from an EMBL/GenBank/DDBJ whole genome shotgun (WGS) entry which is preliminary data.</text>
</comment>